<protein>
    <submittedName>
        <fullName evidence="1">YaeQ protein</fullName>
    </submittedName>
</protein>
<gene>
    <name evidence="1" type="ORF">MNBD_GAMMA03-1569</name>
</gene>
<reference evidence="1" key="1">
    <citation type="submission" date="2018-06" db="EMBL/GenBank/DDBJ databases">
        <authorList>
            <person name="Zhirakovskaya E."/>
        </authorList>
    </citation>
    <scope>NUCLEOTIDE SEQUENCE</scope>
</reference>
<dbReference type="InterPro" id="IPR038590">
    <property type="entry name" value="YaeQ_sf"/>
</dbReference>
<dbReference type="PIRSF" id="PIRSF011484">
    <property type="entry name" value="YaeQ"/>
    <property type="match status" value="1"/>
</dbReference>
<dbReference type="Gene3D" id="3.10.640.10">
    <property type="entry name" value="Restriction endonuclease-like alpha-beta roll domain"/>
    <property type="match status" value="1"/>
</dbReference>
<dbReference type="InterPro" id="IPR009822">
    <property type="entry name" value="YaeQ"/>
</dbReference>
<accession>A0A3B0WJF4</accession>
<dbReference type="InterPro" id="IPR011335">
    <property type="entry name" value="Restrct_endonuc-II-like"/>
</dbReference>
<name>A0A3B0WJF4_9ZZZZ</name>
<proteinExistence type="predicted"/>
<dbReference type="SMART" id="SM01322">
    <property type="entry name" value="YaeQ"/>
    <property type="match status" value="1"/>
</dbReference>
<dbReference type="SUPFAM" id="SSF52980">
    <property type="entry name" value="Restriction endonuclease-like"/>
    <property type="match status" value="1"/>
</dbReference>
<dbReference type="Pfam" id="PF07152">
    <property type="entry name" value="YaeQ"/>
    <property type="match status" value="1"/>
</dbReference>
<dbReference type="PANTHER" id="PTHR38784">
    <property type="entry name" value="SUCROSE PHOSPHORYLASE"/>
    <property type="match status" value="1"/>
</dbReference>
<evidence type="ECO:0000313" key="1">
    <source>
        <dbReference type="EMBL" id="VAW44596.1"/>
    </source>
</evidence>
<sequence>MALKPTIYKFNIALSDLNRNYYDTLHLTVAQHPSENSERMMTRILACCLNAQENLTFTKGLSAIEEPDLWVHSLDDQLLLWIDIGEPALDRIKKATRQAQATKVYTFNSKSDVWWEQNKNKLQRLNVSIYQFQWQDIQSLATLVERTMECSVTITGNSAYIATALGECEIPWRELQP</sequence>
<dbReference type="EMBL" id="UOFC01000014">
    <property type="protein sequence ID" value="VAW44596.1"/>
    <property type="molecule type" value="Genomic_DNA"/>
</dbReference>
<organism evidence="1">
    <name type="scientific">hydrothermal vent metagenome</name>
    <dbReference type="NCBI Taxonomy" id="652676"/>
    <lineage>
        <taxon>unclassified sequences</taxon>
        <taxon>metagenomes</taxon>
        <taxon>ecological metagenomes</taxon>
    </lineage>
</organism>
<dbReference type="PANTHER" id="PTHR38784:SF1">
    <property type="entry name" value="SUCROSE PHOSPHORYLASE"/>
    <property type="match status" value="1"/>
</dbReference>
<dbReference type="AlphaFoldDB" id="A0A3B0WJF4"/>